<proteinExistence type="predicted"/>
<feature type="region of interest" description="Disordered" evidence="1">
    <location>
        <begin position="84"/>
        <end position="112"/>
    </location>
</feature>
<comment type="caution">
    <text evidence="3">The sequence shown here is derived from an EMBL/GenBank/DDBJ whole genome shotgun (WGS) entry which is preliminary data.</text>
</comment>
<keyword evidence="4" id="KW-1185">Reference proteome</keyword>
<keyword evidence="2" id="KW-0812">Transmembrane</keyword>
<evidence type="ECO:0000313" key="4">
    <source>
        <dbReference type="Proteomes" id="UP001172155"/>
    </source>
</evidence>
<feature type="compositionally biased region" description="Basic and acidic residues" evidence="1">
    <location>
        <begin position="84"/>
        <end position="103"/>
    </location>
</feature>
<dbReference type="AlphaFoldDB" id="A0AA40K361"/>
<dbReference type="Proteomes" id="UP001172155">
    <property type="component" value="Unassembled WGS sequence"/>
</dbReference>
<name>A0AA40K361_9PEZI</name>
<organism evidence="3 4">
    <name type="scientific">Schizothecium vesticola</name>
    <dbReference type="NCBI Taxonomy" id="314040"/>
    <lineage>
        <taxon>Eukaryota</taxon>
        <taxon>Fungi</taxon>
        <taxon>Dikarya</taxon>
        <taxon>Ascomycota</taxon>
        <taxon>Pezizomycotina</taxon>
        <taxon>Sordariomycetes</taxon>
        <taxon>Sordariomycetidae</taxon>
        <taxon>Sordariales</taxon>
        <taxon>Schizotheciaceae</taxon>
        <taxon>Schizothecium</taxon>
    </lineage>
</organism>
<evidence type="ECO:0000256" key="1">
    <source>
        <dbReference type="SAM" id="MobiDB-lite"/>
    </source>
</evidence>
<evidence type="ECO:0000313" key="3">
    <source>
        <dbReference type="EMBL" id="KAK0744208.1"/>
    </source>
</evidence>
<accession>A0AA40K361</accession>
<keyword evidence="2" id="KW-0472">Membrane</keyword>
<evidence type="ECO:0008006" key="5">
    <source>
        <dbReference type="Google" id="ProtNLM"/>
    </source>
</evidence>
<evidence type="ECO:0000256" key="2">
    <source>
        <dbReference type="SAM" id="Phobius"/>
    </source>
</evidence>
<feature type="transmembrane region" description="Helical" evidence="2">
    <location>
        <begin position="13"/>
        <end position="31"/>
    </location>
</feature>
<keyword evidence="2" id="KW-1133">Transmembrane helix</keyword>
<protein>
    <recommendedName>
        <fullName evidence="5">4-coumarate:coenzyme a ligase</fullName>
    </recommendedName>
</protein>
<dbReference type="EMBL" id="JAUKUD010000005">
    <property type="protein sequence ID" value="KAK0744208.1"/>
    <property type="molecule type" value="Genomic_DNA"/>
</dbReference>
<gene>
    <name evidence="3" type="ORF">B0T18DRAFT_329080</name>
</gene>
<reference evidence="3" key="1">
    <citation type="submission" date="2023-06" db="EMBL/GenBank/DDBJ databases">
        <title>Genome-scale phylogeny and comparative genomics of the fungal order Sordariales.</title>
        <authorList>
            <consortium name="Lawrence Berkeley National Laboratory"/>
            <person name="Hensen N."/>
            <person name="Bonometti L."/>
            <person name="Westerberg I."/>
            <person name="Brannstrom I.O."/>
            <person name="Guillou S."/>
            <person name="Cros-Aarteil S."/>
            <person name="Calhoun S."/>
            <person name="Haridas S."/>
            <person name="Kuo A."/>
            <person name="Mondo S."/>
            <person name="Pangilinan J."/>
            <person name="Riley R."/>
            <person name="LaButti K."/>
            <person name="Andreopoulos B."/>
            <person name="Lipzen A."/>
            <person name="Chen C."/>
            <person name="Yanf M."/>
            <person name="Daum C."/>
            <person name="Ng V."/>
            <person name="Clum A."/>
            <person name="Steindorff A."/>
            <person name="Ohm R."/>
            <person name="Martin F."/>
            <person name="Silar P."/>
            <person name="Natvig D."/>
            <person name="Lalanne C."/>
            <person name="Gautier V."/>
            <person name="Ament-velasquez S.L."/>
            <person name="Kruys A."/>
            <person name="Hutchinson M.I."/>
            <person name="Powell A.J."/>
            <person name="Barry K."/>
            <person name="Miller A.N."/>
            <person name="Grigoriev I.V."/>
            <person name="Debuchy R."/>
            <person name="Gladieux P."/>
            <person name="Thoren M.H."/>
            <person name="Johannesson H."/>
        </authorList>
    </citation>
    <scope>NUCLEOTIDE SEQUENCE</scope>
    <source>
        <strain evidence="3">SMH3187-1</strain>
    </source>
</reference>
<sequence length="112" mass="12776">MPLRIPAASRVEVFSFGAAGVTAFAPFYLMTPGGNERMHRQTDKWAPRWERNITFFKSPVERGIQRVAPPVARTVQRVEHRLPMDKIAQKTDRGIKKGIDRMTPRHHTKVAA</sequence>